<dbReference type="FunFam" id="1.20.1250.20:FF:000272">
    <property type="entry name" value="Probable anion transporter 6, chloroplastic"/>
    <property type="match status" value="1"/>
</dbReference>
<evidence type="ECO:0000259" key="7">
    <source>
        <dbReference type="PROSITE" id="PS50850"/>
    </source>
</evidence>
<comment type="caution">
    <text evidence="8">The sequence shown here is derived from an EMBL/GenBank/DDBJ whole genome shotgun (WGS) entry which is preliminary data.</text>
</comment>
<dbReference type="GO" id="GO:0022857">
    <property type="term" value="F:transmembrane transporter activity"/>
    <property type="evidence" value="ECO:0007669"/>
    <property type="project" value="InterPro"/>
</dbReference>
<dbReference type="InterPro" id="IPR011701">
    <property type="entry name" value="MFS"/>
</dbReference>
<evidence type="ECO:0000256" key="3">
    <source>
        <dbReference type="ARBA" id="ARBA00022989"/>
    </source>
</evidence>
<accession>A0A9Q0UKW2</accession>
<dbReference type="SUPFAM" id="SSF103473">
    <property type="entry name" value="MFS general substrate transporter"/>
    <property type="match status" value="1"/>
</dbReference>
<feature type="transmembrane region" description="Helical" evidence="6">
    <location>
        <begin position="206"/>
        <end position="227"/>
    </location>
</feature>
<dbReference type="PANTHER" id="PTHR11662">
    <property type="entry name" value="SOLUTE CARRIER FAMILY 17"/>
    <property type="match status" value="1"/>
</dbReference>
<dbReference type="PROSITE" id="PS50850">
    <property type="entry name" value="MFS"/>
    <property type="match status" value="1"/>
</dbReference>
<feature type="transmembrane region" description="Helical" evidence="6">
    <location>
        <begin position="265"/>
        <end position="285"/>
    </location>
</feature>
<dbReference type="EMBL" id="JAPFFK010000012">
    <property type="protein sequence ID" value="KAJ6731841.1"/>
    <property type="molecule type" value="Genomic_DNA"/>
</dbReference>
<organism evidence="8 9">
    <name type="scientific">Salix purpurea</name>
    <name type="common">Purple osier willow</name>
    <dbReference type="NCBI Taxonomy" id="77065"/>
    <lineage>
        <taxon>Eukaryota</taxon>
        <taxon>Viridiplantae</taxon>
        <taxon>Streptophyta</taxon>
        <taxon>Embryophyta</taxon>
        <taxon>Tracheophyta</taxon>
        <taxon>Spermatophyta</taxon>
        <taxon>Magnoliopsida</taxon>
        <taxon>eudicotyledons</taxon>
        <taxon>Gunneridae</taxon>
        <taxon>Pentapetalae</taxon>
        <taxon>rosids</taxon>
        <taxon>fabids</taxon>
        <taxon>Malpighiales</taxon>
        <taxon>Salicaceae</taxon>
        <taxon>Saliceae</taxon>
        <taxon>Salix</taxon>
    </lineage>
</organism>
<keyword evidence="2 6" id="KW-0812">Transmembrane</keyword>
<proteinExistence type="inferred from homology"/>
<evidence type="ECO:0000313" key="9">
    <source>
        <dbReference type="Proteomes" id="UP001151532"/>
    </source>
</evidence>
<keyword evidence="9" id="KW-1185">Reference proteome</keyword>
<evidence type="ECO:0000256" key="6">
    <source>
        <dbReference type="SAM" id="Phobius"/>
    </source>
</evidence>
<protein>
    <submittedName>
        <fullName evidence="8">SOLUTE CARRIER FAMILY 17</fullName>
    </submittedName>
</protein>
<evidence type="ECO:0000256" key="5">
    <source>
        <dbReference type="ARBA" id="ARBA00024362"/>
    </source>
</evidence>
<gene>
    <name evidence="8" type="ORF">OIU79_003048</name>
</gene>
<dbReference type="InterPro" id="IPR036259">
    <property type="entry name" value="MFS_trans_sf"/>
</dbReference>
<evidence type="ECO:0000256" key="1">
    <source>
        <dbReference type="ARBA" id="ARBA00004141"/>
    </source>
</evidence>
<comment type="subcellular location">
    <subcellularLocation>
        <location evidence="1">Membrane</location>
        <topology evidence="1">Multi-pass membrane protein</topology>
    </subcellularLocation>
</comment>
<dbReference type="PANTHER" id="PTHR11662:SF243">
    <property type="entry name" value="ANION TRANSPORTER 6, CHLOROPLASTIC-RELATED"/>
    <property type="match status" value="1"/>
</dbReference>
<dbReference type="Gene3D" id="1.20.1250.20">
    <property type="entry name" value="MFS general substrate transporter like domains"/>
    <property type="match status" value="2"/>
</dbReference>
<evidence type="ECO:0000313" key="8">
    <source>
        <dbReference type="EMBL" id="KAJ6731841.1"/>
    </source>
</evidence>
<evidence type="ECO:0000256" key="4">
    <source>
        <dbReference type="ARBA" id="ARBA00023136"/>
    </source>
</evidence>
<name>A0A9Q0UKW2_SALPP</name>
<dbReference type="InterPro" id="IPR050382">
    <property type="entry name" value="MFS_Na/Anion_cotransporter"/>
</dbReference>
<dbReference type="InterPro" id="IPR020846">
    <property type="entry name" value="MFS_dom"/>
</dbReference>
<feature type="transmembrane region" description="Helical" evidence="6">
    <location>
        <begin position="291"/>
        <end position="311"/>
    </location>
</feature>
<reference evidence="8" key="1">
    <citation type="submission" date="2022-11" db="EMBL/GenBank/DDBJ databases">
        <authorList>
            <person name="Hyden B.L."/>
            <person name="Feng K."/>
            <person name="Yates T."/>
            <person name="Jawdy S."/>
            <person name="Smart L.B."/>
            <person name="Muchero W."/>
        </authorList>
    </citation>
    <scope>NUCLEOTIDE SEQUENCE</scope>
    <source>
        <tissue evidence="8">Shoot tip</tissue>
    </source>
</reference>
<comment type="similarity">
    <text evidence="5">Belongs to the major facilitator superfamily. Sodium/anion cotransporter (TC 2.A.1.14) family.</text>
</comment>
<dbReference type="Pfam" id="PF07690">
    <property type="entry name" value="MFS_1"/>
    <property type="match status" value="1"/>
</dbReference>
<dbReference type="GO" id="GO:0016020">
    <property type="term" value="C:membrane"/>
    <property type="evidence" value="ECO:0007669"/>
    <property type="project" value="UniProtKB-SubCell"/>
</dbReference>
<dbReference type="Proteomes" id="UP001151532">
    <property type="component" value="Chromosome 18"/>
</dbReference>
<evidence type="ECO:0000256" key="2">
    <source>
        <dbReference type="ARBA" id="ARBA00022692"/>
    </source>
</evidence>
<keyword evidence="3 6" id="KW-1133">Transmembrane helix</keyword>
<reference evidence="8" key="2">
    <citation type="journal article" date="2023" name="Int. J. Mol. Sci.">
        <title>De Novo Assembly and Annotation of 11 Diverse Shrub Willow (Salix) Genomes Reveals Novel Gene Organization in Sex-Linked Regions.</title>
        <authorList>
            <person name="Hyden B."/>
            <person name="Feng K."/>
            <person name="Yates T.B."/>
            <person name="Jawdy S."/>
            <person name="Cereghino C."/>
            <person name="Smart L.B."/>
            <person name="Muchero W."/>
        </authorList>
    </citation>
    <scope>NUCLEOTIDE SEQUENCE</scope>
    <source>
        <tissue evidence="8">Shoot tip</tissue>
    </source>
</reference>
<sequence>MANLTLKSKSFCSLSHNTNTQTSVFKTTTSFKNNSLPFLHSGNSLKFRVWCGIKEKENVKESESVPDELTGLKRADKLEPKRGSSLDFEQGFGNDSGSSEVGFYRKWPPWKNIPQRYKLIGSTSLAFVICNMDKVNLSIAIIPYVSPIWMECINGWVSAIILLLGVCFEPITRRLALPRFLVGVQDFTVSYLTSSPIHSLTLVKKVLQIGVLTWSVATALLPLLAGYMPGFVLSRVLVGIGEGVSPSAATDLIARSIPLEERSRAVAFVFGGLSVGSVTGLLLAPPLIQNFGWASVFFIFGFLGIAWFLGFRYLEEGQASFSAIPTSRSHSIYSEKSSSNALAELGSSLKDVPWKAFFQTPAVWAMIYAHFCGSWGHYTCLSWLPSYFSEELSLNLTEAAWVSILPPLASVFRDQHCCTAC</sequence>
<keyword evidence="4 6" id="KW-0472">Membrane</keyword>
<dbReference type="OrthoDB" id="2250022at2759"/>
<dbReference type="AlphaFoldDB" id="A0A9Q0UKW2"/>
<feature type="domain" description="Major facilitator superfamily (MFS) profile" evidence="7">
    <location>
        <begin position="119"/>
        <end position="421"/>
    </location>
</feature>